<evidence type="ECO:0000313" key="3">
    <source>
        <dbReference type="EMBL" id="WTQ84301.1"/>
    </source>
</evidence>
<evidence type="ECO:0000256" key="1">
    <source>
        <dbReference type="SAM" id="SignalP"/>
    </source>
</evidence>
<keyword evidence="3" id="KW-0378">Hydrolase</keyword>
<dbReference type="Gene3D" id="3.40.50.1820">
    <property type="entry name" value="alpha/beta hydrolase"/>
    <property type="match status" value="1"/>
</dbReference>
<keyword evidence="4" id="KW-1185">Reference proteome</keyword>
<dbReference type="InterPro" id="IPR052897">
    <property type="entry name" value="Sec-Metab_Biosynth_Hydrolase"/>
</dbReference>
<proteinExistence type="predicted"/>
<dbReference type="PANTHER" id="PTHR37017">
    <property type="entry name" value="AB HYDROLASE-1 DOMAIN-CONTAINING PROTEIN-RELATED"/>
    <property type="match status" value="1"/>
</dbReference>
<reference evidence="3 4" key="1">
    <citation type="submission" date="2022-10" db="EMBL/GenBank/DDBJ databases">
        <title>The complete genomes of actinobacterial strains from the NBC collection.</title>
        <authorList>
            <person name="Joergensen T.S."/>
            <person name="Alvarez Arevalo M."/>
            <person name="Sterndorff E.B."/>
            <person name="Faurdal D."/>
            <person name="Vuksanovic O."/>
            <person name="Mourched A.-S."/>
            <person name="Charusanti P."/>
            <person name="Shaw S."/>
            <person name="Blin K."/>
            <person name="Weber T."/>
        </authorList>
    </citation>
    <scope>NUCLEOTIDE SEQUENCE [LARGE SCALE GENOMIC DNA]</scope>
    <source>
        <strain evidence="3 4">NBC_00156</strain>
    </source>
</reference>
<dbReference type="GO" id="GO:0016787">
    <property type="term" value="F:hydrolase activity"/>
    <property type="evidence" value="ECO:0007669"/>
    <property type="project" value="UniProtKB-KW"/>
</dbReference>
<name>A0ABZ1KUP9_STRAH</name>
<dbReference type="PROSITE" id="PS51318">
    <property type="entry name" value="TAT"/>
    <property type="match status" value="1"/>
</dbReference>
<feature type="chain" id="PRO_5046331326" evidence="1">
    <location>
        <begin position="30"/>
        <end position="283"/>
    </location>
</feature>
<dbReference type="RefSeq" id="WP_405451725.1">
    <property type="nucleotide sequence ID" value="NZ_CP108164.1"/>
</dbReference>
<evidence type="ECO:0000259" key="2">
    <source>
        <dbReference type="Pfam" id="PF12697"/>
    </source>
</evidence>
<dbReference type="PANTHER" id="PTHR37017:SF11">
    <property type="entry name" value="ESTERASE_LIPASE_THIOESTERASE DOMAIN-CONTAINING PROTEIN"/>
    <property type="match status" value="1"/>
</dbReference>
<dbReference type="InterPro" id="IPR006311">
    <property type="entry name" value="TAT_signal"/>
</dbReference>
<organism evidence="3 4">
    <name type="scientific">Streptomyces achromogenes</name>
    <dbReference type="NCBI Taxonomy" id="67255"/>
    <lineage>
        <taxon>Bacteria</taxon>
        <taxon>Bacillati</taxon>
        <taxon>Actinomycetota</taxon>
        <taxon>Actinomycetes</taxon>
        <taxon>Kitasatosporales</taxon>
        <taxon>Streptomycetaceae</taxon>
        <taxon>Streptomyces</taxon>
    </lineage>
</organism>
<dbReference type="InterPro" id="IPR000073">
    <property type="entry name" value="AB_hydrolase_1"/>
</dbReference>
<feature type="signal peptide" evidence="1">
    <location>
        <begin position="1"/>
        <end position="29"/>
    </location>
</feature>
<dbReference type="GeneID" id="97284782"/>
<evidence type="ECO:0000313" key="4">
    <source>
        <dbReference type="Proteomes" id="UP001622557"/>
    </source>
</evidence>
<dbReference type="EMBL" id="CP108164">
    <property type="protein sequence ID" value="WTQ84301.1"/>
    <property type="molecule type" value="Genomic_DNA"/>
</dbReference>
<protein>
    <submittedName>
        <fullName evidence="3">Alpha/beta hydrolase</fullName>
    </submittedName>
</protein>
<sequence length="283" mass="29208">MNTPIPRRTLTASMMAGAAALGTAGLAQAAPSPAPAAGRTSAARPALPTIVLVHGAFVDASSWSPVARLLLRQGHRVMVPPNPLRGVAADAAYLRGVVDGVDGPVLLAGHSYGGSVISRAAVGSAKVEGLVYIAAFVPDVGESAAELSGTYPGSSLAETTVTRTYPLPGGGTGEELLIRQDLFRHQFAAGVPRTTAATMAAGQRPITVAALNEKATAAAWKTLPTWYLIATEDRNIPPRAQRWMATRAKARTVTVHAPHAVTVSDPRAVADLLDKAARSRAGH</sequence>
<accession>A0ABZ1KUP9</accession>
<dbReference type="Proteomes" id="UP001622557">
    <property type="component" value="Chromosome"/>
</dbReference>
<dbReference type="Pfam" id="PF12697">
    <property type="entry name" value="Abhydrolase_6"/>
    <property type="match status" value="1"/>
</dbReference>
<keyword evidence="1" id="KW-0732">Signal</keyword>
<feature type="domain" description="AB hydrolase-1" evidence="2">
    <location>
        <begin position="50"/>
        <end position="271"/>
    </location>
</feature>
<dbReference type="SUPFAM" id="SSF53474">
    <property type="entry name" value="alpha/beta-Hydrolases"/>
    <property type="match status" value="1"/>
</dbReference>
<dbReference type="InterPro" id="IPR029058">
    <property type="entry name" value="AB_hydrolase_fold"/>
</dbReference>
<gene>
    <name evidence="3" type="ORF">OG350_30120</name>
</gene>